<reference evidence="2 3" key="1">
    <citation type="submission" date="2024-01" db="EMBL/GenBank/DDBJ databases">
        <title>The genomes of 5 underutilized Papilionoideae crops provide insights into root nodulation and disease resistanc.</title>
        <authorList>
            <person name="Yuan L."/>
        </authorList>
    </citation>
    <scope>NUCLEOTIDE SEQUENCE [LARGE SCALE GENOMIC DNA]</scope>
    <source>
        <strain evidence="2">ZHUSHIDOU_FW_LH</strain>
        <tissue evidence="2">Leaf</tissue>
    </source>
</reference>
<comment type="caution">
    <text evidence="2">The sequence shown here is derived from an EMBL/GenBank/DDBJ whole genome shotgun (WGS) entry which is preliminary data.</text>
</comment>
<evidence type="ECO:0000256" key="1">
    <source>
        <dbReference type="ARBA" id="ARBA00022729"/>
    </source>
</evidence>
<keyword evidence="3" id="KW-1185">Reference proteome</keyword>
<evidence type="ECO:0000313" key="2">
    <source>
        <dbReference type="EMBL" id="KAK7268292.1"/>
    </source>
</evidence>
<dbReference type="PANTHER" id="PTHR47988">
    <property type="entry name" value="SOMATIC EMBRYOGENESIS RECEPTOR KINASE 1"/>
    <property type="match status" value="1"/>
</dbReference>
<dbReference type="AlphaFoldDB" id="A0AAN9F225"/>
<proteinExistence type="predicted"/>
<dbReference type="EMBL" id="JAYWIO010000004">
    <property type="protein sequence ID" value="KAK7268292.1"/>
    <property type="molecule type" value="Genomic_DNA"/>
</dbReference>
<dbReference type="Gene3D" id="3.30.200.20">
    <property type="entry name" value="Phosphorylase Kinase, domain 1"/>
    <property type="match status" value="1"/>
</dbReference>
<name>A0AAN9F225_CROPI</name>
<dbReference type="Proteomes" id="UP001372338">
    <property type="component" value="Unassembled WGS sequence"/>
</dbReference>
<keyword evidence="1" id="KW-0732">Signal</keyword>
<dbReference type="InterPro" id="IPR011009">
    <property type="entry name" value="Kinase-like_dom_sf"/>
</dbReference>
<sequence>MLDEGFGFLLWWRQRYNKKIFFDVNEQNCEEVYLGNLKKFHFKELQDGNAIGVEIQFQTEVEMISLVVHRNLLRQYGFCMTAAERLLVYPYKSNGSVASL</sequence>
<dbReference type="SUPFAM" id="SSF56112">
    <property type="entry name" value="Protein kinase-like (PK-like)"/>
    <property type="match status" value="1"/>
</dbReference>
<organism evidence="2 3">
    <name type="scientific">Crotalaria pallida</name>
    <name type="common">Smooth rattlebox</name>
    <name type="synonym">Crotalaria striata</name>
    <dbReference type="NCBI Taxonomy" id="3830"/>
    <lineage>
        <taxon>Eukaryota</taxon>
        <taxon>Viridiplantae</taxon>
        <taxon>Streptophyta</taxon>
        <taxon>Embryophyta</taxon>
        <taxon>Tracheophyta</taxon>
        <taxon>Spermatophyta</taxon>
        <taxon>Magnoliopsida</taxon>
        <taxon>eudicotyledons</taxon>
        <taxon>Gunneridae</taxon>
        <taxon>Pentapetalae</taxon>
        <taxon>rosids</taxon>
        <taxon>fabids</taxon>
        <taxon>Fabales</taxon>
        <taxon>Fabaceae</taxon>
        <taxon>Papilionoideae</taxon>
        <taxon>50 kb inversion clade</taxon>
        <taxon>genistoids sensu lato</taxon>
        <taxon>core genistoids</taxon>
        <taxon>Crotalarieae</taxon>
        <taxon>Crotalaria</taxon>
    </lineage>
</organism>
<protein>
    <submittedName>
        <fullName evidence="2">Uncharacterized protein</fullName>
    </submittedName>
</protein>
<gene>
    <name evidence="2" type="ORF">RIF29_20989</name>
</gene>
<evidence type="ECO:0000313" key="3">
    <source>
        <dbReference type="Proteomes" id="UP001372338"/>
    </source>
</evidence>
<accession>A0AAN9F225</accession>